<dbReference type="EMBL" id="KM236237">
    <property type="protein sequence ID" value="AIK68086.1"/>
    <property type="molecule type" value="Genomic_DNA"/>
</dbReference>
<organism evidence="1 2">
    <name type="scientific">Citrobacter phage Miller</name>
    <dbReference type="NCBI Taxonomy" id="1527524"/>
    <lineage>
        <taxon>Viruses</taxon>
        <taxon>Duplodnaviria</taxon>
        <taxon>Heunggongvirae</taxon>
        <taxon>Uroviricota</taxon>
        <taxon>Caudoviricetes</taxon>
        <taxon>Pantevenvirales</taxon>
        <taxon>Straboviridae</taxon>
        <taxon>Pseudotevenvirus</taxon>
        <taxon>Pseudotevenvirus miller</taxon>
    </lineage>
</organism>
<evidence type="ECO:0000313" key="2">
    <source>
        <dbReference type="Proteomes" id="UP000201263"/>
    </source>
</evidence>
<dbReference type="GeneID" id="22113622"/>
<dbReference type="KEGG" id="vg:22113622"/>
<name>A0A076YPF8_9CAUD</name>
<sequence length="109" mass="12573">MKKLALLLTLVSGFAYADISDNRLSELCDHRDIKDTSVCYQVIAEQLDAAYVWGEENAHLVKRQKLAKQREFLQSEPMMNLCTRAPNKERCEKLRTYLVDEYNAGIGLY</sequence>
<proteinExistence type="predicted"/>
<keyword evidence="2" id="KW-1185">Reference proteome</keyword>
<reference evidence="1 2" key="1">
    <citation type="submission" date="2014-07" db="EMBL/GenBank/DDBJ databases">
        <title>Complete Genome of Citrobacter freundii Myophage Miller.</title>
        <authorList>
            <person name="Hwang K."/>
            <person name="Luna A.J."/>
            <person name="Hernandez A.C."/>
            <person name="Everett G.F.K."/>
        </authorList>
    </citation>
    <scope>NUCLEOTIDE SEQUENCE [LARGE SCALE GENOMIC DNA]</scope>
</reference>
<accession>A0A076YPF8</accession>
<evidence type="ECO:0008006" key="3">
    <source>
        <dbReference type="Google" id="ProtNLM"/>
    </source>
</evidence>
<dbReference type="RefSeq" id="YP_009097752.1">
    <property type="nucleotide sequence ID" value="NC_025414.1"/>
</dbReference>
<protein>
    <recommendedName>
        <fullName evidence="3">Valyl-tRNA synthetase modifier</fullName>
    </recommendedName>
</protein>
<evidence type="ECO:0000313" key="1">
    <source>
        <dbReference type="EMBL" id="AIK68086.1"/>
    </source>
</evidence>
<dbReference type="Proteomes" id="UP000201263">
    <property type="component" value="Segment"/>
</dbReference>
<gene>
    <name evidence="1" type="ORF">CPTMiller_00150</name>
</gene>